<comment type="catalytic activity">
    <reaction evidence="12">
        <text>Preferential cleavage: (Ac)2-L-Lys-D-Ala-|-D-Ala. Also transpeptidation of peptidyl-alanyl moieties that are N-acyl substituents of D-alanine.</text>
        <dbReference type="EC" id="3.4.16.4"/>
    </reaction>
</comment>
<comment type="similarity">
    <text evidence="3 13">Belongs to the peptidase S11 family.</text>
</comment>
<organism evidence="15 16">
    <name type="scientific">Paenibacillus spongiae</name>
    <dbReference type="NCBI Taxonomy" id="2909671"/>
    <lineage>
        <taxon>Bacteria</taxon>
        <taxon>Bacillati</taxon>
        <taxon>Bacillota</taxon>
        <taxon>Bacilli</taxon>
        <taxon>Bacillales</taxon>
        <taxon>Paenibacillaceae</taxon>
        <taxon>Paenibacillus</taxon>
    </lineage>
</organism>
<keyword evidence="5 15" id="KW-0121">Carboxypeptidase</keyword>
<accession>A0ABY5S902</accession>
<comment type="pathway">
    <text evidence="2">Cell wall biogenesis; peptidoglycan biosynthesis.</text>
</comment>
<comment type="function">
    <text evidence="1">Removes C-terminal D-alanyl residues from sugar-peptide cell wall precursors.</text>
</comment>
<dbReference type="EC" id="3.4.16.4" evidence="4"/>
<evidence type="ECO:0000313" key="15">
    <source>
        <dbReference type="EMBL" id="UVI30397.1"/>
    </source>
</evidence>
<evidence type="ECO:0000313" key="16">
    <source>
        <dbReference type="Proteomes" id="UP001057877"/>
    </source>
</evidence>
<reference evidence="15" key="1">
    <citation type="submission" date="2022-01" db="EMBL/GenBank/DDBJ databases">
        <title>Paenibacillus spongiae sp. nov., isolated from marine sponge.</title>
        <authorList>
            <person name="Li Z."/>
            <person name="Zhang M."/>
        </authorList>
    </citation>
    <scope>NUCLEOTIDE SEQUENCE</scope>
    <source>
        <strain evidence="15">PHS-Z3</strain>
    </source>
</reference>
<dbReference type="SMART" id="SM00936">
    <property type="entry name" value="PBP5_C"/>
    <property type="match status" value="1"/>
</dbReference>
<dbReference type="Proteomes" id="UP001057877">
    <property type="component" value="Chromosome"/>
</dbReference>
<evidence type="ECO:0000256" key="4">
    <source>
        <dbReference type="ARBA" id="ARBA00012448"/>
    </source>
</evidence>
<dbReference type="InterPro" id="IPR015956">
    <property type="entry name" value="Peniciliin-bd_prot_C_sf"/>
</dbReference>
<dbReference type="RefSeq" id="WP_258386461.1">
    <property type="nucleotide sequence ID" value="NZ_CP091430.1"/>
</dbReference>
<dbReference type="InterPro" id="IPR037167">
    <property type="entry name" value="Peptidase_S11_C_sf"/>
</dbReference>
<dbReference type="InterPro" id="IPR001967">
    <property type="entry name" value="Peptidase_S11_N"/>
</dbReference>
<keyword evidence="11" id="KW-0961">Cell wall biogenesis/degradation</keyword>
<dbReference type="SUPFAM" id="SSF56601">
    <property type="entry name" value="beta-lactamase/transpeptidase-like"/>
    <property type="match status" value="1"/>
</dbReference>
<evidence type="ECO:0000256" key="10">
    <source>
        <dbReference type="ARBA" id="ARBA00022984"/>
    </source>
</evidence>
<keyword evidence="7" id="KW-0732">Signal</keyword>
<evidence type="ECO:0000256" key="8">
    <source>
        <dbReference type="ARBA" id="ARBA00022801"/>
    </source>
</evidence>
<sequence>MKRNRIPVRLLPVISAMLAVWLLMMTVGSTAVLAVGDNDATKGAAANPLGIDAKAAILIDAATGQVLYEMNADEARPPASMTKLMTEYIVLEEIKAGRQKWDTVVTASKAAASTPPDGSQIYLAEGDQHPLKDLYIAMAVGSANDATIALADHISGTEEAFVKKMNETAQKLGLKTAHFTSATGLLDTTVISARDLAKFSKILLEQHKEFLDYSKISTYKFRERDSKPMVNWNWMLEAHKTNPETPSLRSFSYPGVDGMKTGYISAAGYCFTGTAMRGDTRLISVVMGAKTKESRFRETAKLFDYGFNNFERKTVIASKSVVENAKTVKIKKGVSTEVPITTKSDITFLVKKSVEPKLEQTKLELMTEDQLVAPIAVGQKVGSVTYTYKDPDTGKTIDSTVELIASEEVEKASWWRLMFRAIKDFFVGLFNGIVNLF</sequence>
<feature type="domain" description="Peptidase S11 D-Ala-D-Ala carboxypeptidase A C-terminal" evidence="14">
    <location>
        <begin position="310"/>
        <end position="411"/>
    </location>
</feature>
<dbReference type="Gene3D" id="3.40.710.10">
    <property type="entry name" value="DD-peptidase/beta-lactamase superfamily"/>
    <property type="match status" value="1"/>
</dbReference>
<keyword evidence="8" id="KW-0378">Hydrolase</keyword>
<name>A0ABY5S902_9BACL</name>
<protein>
    <recommendedName>
        <fullName evidence="4">serine-type D-Ala-D-Ala carboxypeptidase</fullName>
        <ecNumber evidence="4">3.4.16.4</ecNumber>
    </recommendedName>
</protein>
<evidence type="ECO:0000256" key="6">
    <source>
        <dbReference type="ARBA" id="ARBA00022670"/>
    </source>
</evidence>
<dbReference type="Pfam" id="PF07943">
    <property type="entry name" value="PBP5_C"/>
    <property type="match status" value="1"/>
</dbReference>
<dbReference type="PANTHER" id="PTHR21581:SF11">
    <property type="entry name" value="D-ALANYL-D-ALANINE CARBOXYPEPTIDASE DACA"/>
    <property type="match status" value="1"/>
</dbReference>
<dbReference type="InterPro" id="IPR012338">
    <property type="entry name" value="Beta-lactam/transpept-like"/>
</dbReference>
<keyword evidence="6" id="KW-0645">Protease</keyword>
<evidence type="ECO:0000259" key="14">
    <source>
        <dbReference type="SMART" id="SM00936"/>
    </source>
</evidence>
<proteinExistence type="inferred from homology"/>
<keyword evidence="9" id="KW-0133">Cell shape</keyword>
<evidence type="ECO:0000256" key="12">
    <source>
        <dbReference type="ARBA" id="ARBA00034000"/>
    </source>
</evidence>
<gene>
    <name evidence="15" type="ORF">L1F29_00430</name>
</gene>
<evidence type="ECO:0000256" key="11">
    <source>
        <dbReference type="ARBA" id="ARBA00023316"/>
    </source>
</evidence>
<evidence type="ECO:0000256" key="5">
    <source>
        <dbReference type="ARBA" id="ARBA00022645"/>
    </source>
</evidence>
<evidence type="ECO:0000256" key="2">
    <source>
        <dbReference type="ARBA" id="ARBA00004752"/>
    </source>
</evidence>
<dbReference type="Pfam" id="PF00768">
    <property type="entry name" value="Peptidase_S11"/>
    <property type="match status" value="1"/>
</dbReference>
<dbReference type="Gene3D" id="2.60.410.10">
    <property type="entry name" value="D-Ala-D-Ala carboxypeptidase, C-terminal domain"/>
    <property type="match status" value="1"/>
</dbReference>
<keyword evidence="16" id="KW-1185">Reference proteome</keyword>
<evidence type="ECO:0000256" key="7">
    <source>
        <dbReference type="ARBA" id="ARBA00022729"/>
    </source>
</evidence>
<dbReference type="EMBL" id="CP091430">
    <property type="protein sequence ID" value="UVI30397.1"/>
    <property type="molecule type" value="Genomic_DNA"/>
</dbReference>
<dbReference type="GO" id="GO:0004180">
    <property type="term" value="F:carboxypeptidase activity"/>
    <property type="evidence" value="ECO:0007669"/>
    <property type="project" value="UniProtKB-KW"/>
</dbReference>
<evidence type="ECO:0000256" key="1">
    <source>
        <dbReference type="ARBA" id="ARBA00003217"/>
    </source>
</evidence>
<evidence type="ECO:0000256" key="3">
    <source>
        <dbReference type="ARBA" id="ARBA00007164"/>
    </source>
</evidence>
<dbReference type="InterPro" id="IPR012907">
    <property type="entry name" value="Peptidase_S11_C"/>
</dbReference>
<dbReference type="InterPro" id="IPR018044">
    <property type="entry name" value="Peptidase_S11"/>
</dbReference>
<evidence type="ECO:0000256" key="9">
    <source>
        <dbReference type="ARBA" id="ARBA00022960"/>
    </source>
</evidence>
<dbReference type="PANTHER" id="PTHR21581">
    <property type="entry name" value="D-ALANYL-D-ALANINE CARBOXYPEPTIDASE"/>
    <property type="match status" value="1"/>
</dbReference>
<keyword evidence="10" id="KW-0573">Peptidoglycan synthesis</keyword>
<evidence type="ECO:0000256" key="13">
    <source>
        <dbReference type="RuleBase" id="RU004016"/>
    </source>
</evidence>
<dbReference type="PRINTS" id="PR00725">
    <property type="entry name" value="DADACBPTASE1"/>
</dbReference>
<dbReference type="SUPFAM" id="SSF69189">
    <property type="entry name" value="Penicillin-binding protein associated domain"/>
    <property type="match status" value="1"/>
</dbReference>